<dbReference type="EMBL" id="CM029037">
    <property type="protein sequence ID" value="KAG2662605.1"/>
    <property type="molecule type" value="Genomic_DNA"/>
</dbReference>
<organism evidence="1 2">
    <name type="scientific">Panicum virgatum</name>
    <name type="common">Blackwell switchgrass</name>
    <dbReference type="NCBI Taxonomy" id="38727"/>
    <lineage>
        <taxon>Eukaryota</taxon>
        <taxon>Viridiplantae</taxon>
        <taxon>Streptophyta</taxon>
        <taxon>Embryophyta</taxon>
        <taxon>Tracheophyta</taxon>
        <taxon>Spermatophyta</taxon>
        <taxon>Magnoliopsida</taxon>
        <taxon>Liliopsida</taxon>
        <taxon>Poales</taxon>
        <taxon>Poaceae</taxon>
        <taxon>PACMAD clade</taxon>
        <taxon>Panicoideae</taxon>
        <taxon>Panicodae</taxon>
        <taxon>Paniceae</taxon>
        <taxon>Panicinae</taxon>
        <taxon>Panicum</taxon>
        <taxon>Panicum sect. Hiantes</taxon>
    </lineage>
</organism>
<gene>
    <name evidence="1" type="ORF">PVAP13_1KG546150</name>
</gene>
<name>A0A8T0XUA6_PANVG</name>
<accession>A0A8T0XUA6</accession>
<evidence type="ECO:0000313" key="1">
    <source>
        <dbReference type="EMBL" id="KAG2662605.1"/>
    </source>
</evidence>
<comment type="caution">
    <text evidence="1">The sequence shown here is derived from an EMBL/GenBank/DDBJ whole genome shotgun (WGS) entry which is preliminary data.</text>
</comment>
<reference evidence="1 2" key="1">
    <citation type="submission" date="2020-05" db="EMBL/GenBank/DDBJ databases">
        <title>WGS assembly of Panicum virgatum.</title>
        <authorList>
            <person name="Lovell J.T."/>
            <person name="Jenkins J."/>
            <person name="Shu S."/>
            <person name="Juenger T.E."/>
            <person name="Schmutz J."/>
        </authorList>
    </citation>
    <scope>NUCLEOTIDE SEQUENCE [LARGE SCALE GENOMIC DNA]</scope>
    <source>
        <strain evidence="2">cv. AP13</strain>
    </source>
</reference>
<keyword evidence="2" id="KW-1185">Reference proteome</keyword>
<proteinExistence type="predicted"/>
<feature type="non-terminal residue" evidence="1">
    <location>
        <position position="126"/>
    </location>
</feature>
<dbReference type="AlphaFoldDB" id="A0A8T0XUA6"/>
<protein>
    <submittedName>
        <fullName evidence="1">Uncharacterized protein</fullName>
    </submittedName>
</protein>
<dbReference type="Proteomes" id="UP000823388">
    <property type="component" value="Chromosome 1K"/>
</dbReference>
<evidence type="ECO:0000313" key="2">
    <source>
        <dbReference type="Proteomes" id="UP000823388"/>
    </source>
</evidence>
<sequence>MGEGKGRPCARGTSPSPHFGSFHSFLIGGLVRDTNERLLLLPNMSCVCSTNRTALCRNSIIPPLHWIWITPAVFPCIGSLGVIWVGQQVWFGSLPSPPQQILPLFFAQRLQRQFAPSRKLESLMPA</sequence>